<sequence length="601" mass="64940">MKRRLMGLILGTVMSLPAAGWAQDGVWVQLEARRTLSGAQAAARNYASELENVSGFNLGGGYYGIALGPYSQSDALEVVRQLKARGAIPPDSYIVTGERYEQQFWPIGAETTRATQELPEALGGPEEDVTTARAETEAEVPQEPVIVEDPAPDPEEPAFVEETVAEAQQSEALLTREEKMMLQVALRWAGHYNSSIDGLYGRGTRSAMVTWQQEKGYEPTGVLTTSQRANLIADYNAVLEGMDLATVQDRQAGISMTMPTGAVKFDRYDPPFAMYGPVSEDLPARVILISQQGDEDRFYGLYEILQTLEIVPAEGERSRSSNEFTIDAIGSDVRTYVHATRTGDEIKGFMFVWPTGDEERRERILQNMRASLTTLPGTLDPAVAPPDENQGINLVSGLEMRRPVMARSGFYIDPAGSVLTASEVVEGCEQVLVDGLFESRVVHNDPELGIAVLRPNEVLSPLNYARFQTNVPRIQAPVAVAGYPFGGVMAAPAMTFGTLADIRGLNGEEEIKRLSLTAQSGDAGGPILDDGGAVLGMMLPREDGGSTVLPPDVAFAVDTDAILGSLSGAGIRISTTGTMNRIEPEALTLRASEMTVLVTCW</sequence>
<dbReference type="InterPro" id="IPR036365">
    <property type="entry name" value="PGBD-like_sf"/>
</dbReference>
<protein>
    <submittedName>
        <fullName evidence="3">Peptidoglycan-binding protein</fullName>
    </submittedName>
</protein>
<name>A0A5C5GG07_9RHOB</name>
<dbReference type="OrthoDB" id="6810892at2"/>
<feature type="chain" id="PRO_5022817126" evidence="1">
    <location>
        <begin position="23"/>
        <end position="601"/>
    </location>
</feature>
<organism evidence="3 4">
    <name type="scientific">Pelagovum pacificum</name>
    <dbReference type="NCBI Taxonomy" id="2588711"/>
    <lineage>
        <taxon>Bacteria</taxon>
        <taxon>Pseudomonadati</taxon>
        <taxon>Pseudomonadota</taxon>
        <taxon>Alphaproteobacteria</taxon>
        <taxon>Rhodobacterales</taxon>
        <taxon>Paracoccaceae</taxon>
        <taxon>Pelagovum</taxon>
    </lineage>
</organism>
<dbReference type="InterPro" id="IPR036366">
    <property type="entry name" value="PGBDSf"/>
</dbReference>
<keyword evidence="4" id="KW-1185">Reference proteome</keyword>
<dbReference type="Gene3D" id="2.40.10.120">
    <property type="match status" value="1"/>
</dbReference>
<evidence type="ECO:0000313" key="3">
    <source>
        <dbReference type="EMBL" id="TNY33154.1"/>
    </source>
</evidence>
<dbReference type="Pfam" id="PF01471">
    <property type="entry name" value="PG_binding_1"/>
    <property type="match status" value="1"/>
</dbReference>
<accession>A0A5C5GG07</accession>
<comment type="caution">
    <text evidence="3">The sequence shown here is derived from an EMBL/GenBank/DDBJ whole genome shotgun (WGS) entry which is preliminary data.</text>
</comment>
<keyword evidence="1" id="KW-0732">Signal</keyword>
<evidence type="ECO:0000313" key="4">
    <source>
        <dbReference type="Proteomes" id="UP000314011"/>
    </source>
</evidence>
<evidence type="ECO:0000259" key="2">
    <source>
        <dbReference type="Pfam" id="PF01471"/>
    </source>
</evidence>
<gene>
    <name evidence="3" type="ORF">FHY64_07710</name>
</gene>
<dbReference type="Proteomes" id="UP000314011">
    <property type="component" value="Unassembled WGS sequence"/>
</dbReference>
<dbReference type="RefSeq" id="WP_140193838.1">
    <property type="nucleotide sequence ID" value="NZ_CP065915.1"/>
</dbReference>
<dbReference type="InterPro" id="IPR002477">
    <property type="entry name" value="Peptidoglycan-bd-like"/>
</dbReference>
<reference evidence="3 4" key="1">
    <citation type="submission" date="2019-06" db="EMBL/GenBank/DDBJ databases">
        <title>Genome of new Rhodobacteraceae sp. SM1903.</title>
        <authorList>
            <person name="Ren X."/>
        </authorList>
    </citation>
    <scope>NUCLEOTIDE SEQUENCE [LARGE SCALE GENOMIC DNA]</scope>
    <source>
        <strain evidence="3 4">SM1903</strain>
    </source>
</reference>
<dbReference type="AlphaFoldDB" id="A0A5C5GG07"/>
<dbReference type="SUPFAM" id="SSF50494">
    <property type="entry name" value="Trypsin-like serine proteases"/>
    <property type="match status" value="1"/>
</dbReference>
<dbReference type="InterPro" id="IPR009003">
    <property type="entry name" value="Peptidase_S1_PA"/>
</dbReference>
<feature type="signal peptide" evidence="1">
    <location>
        <begin position="1"/>
        <end position="22"/>
    </location>
</feature>
<dbReference type="Pfam" id="PF13365">
    <property type="entry name" value="Trypsin_2"/>
    <property type="match status" value="1"/>
</dbReference>
<dbReference type="SUPFAM" id="SSF47090">
    <property type="entry name" value="PGBD-like"/>
    <property type="match status" value="1"/>
</dbReference>
<dbReference type="EMBL" id="VFFF01000001">
    <property type="protein sequence ID" value="TNY33154.1"/>
    <property type="molecule type" value="Genomic_DNA"/>
</dbReference>
<evidence type="ECO:0000256" key="1">
    <source>
        <dbReference type="SAM" id="SignalP"/>
    </source>
</evidence>
<proteinExistence type="predicted"/>
<dbReference type="Gene3D" id="1.10.101.10">
    <property type="entry name" value="PGBD-like superfamily/PGBD"/>
    <property type="match status" value="1"/>
</dbReference>
<feature type="domain" description="Peptidoglycan binding-like" evidence="2">
    <location>
        <begin position="180"/>
        <end position="228"/>
    </location>
</feature>